<dbReference type="EMBL" id="JAERWL010000008">
    <property type="protein sequence ID" value="MBM9476487.1"/>
    <property type="molecule type" value="Genomic_DNA"/>
</dbReference>
<dbReference type="Pfam" id="PF01471">
    <property type="entry name" value="PG_binding_1"/>
    <property type="match status" value="1"/>
</dbReference>
<dbReference type="InterPro" id="IPR002477">
    <property type="entry name" value="Peptidoglycan-bd-like"/>
</dbReference>
<evidence type="ECO:0000313" key="2">
    <source>
        <dbReference type="EMBL" id="MBM9476487.1"/>
    </source>
</evidence>
<reference evidence="2" key="1">
    <citation type="submission" date="2021-01" db="EMBL/GenBank/DDBJ databases">
        <title>KCTC 19127 draft genome.</title>
        <authorList>
            <person name="An D."/>
        </authorList>
    </citation>
    <scope>NUCLEOTIDE SEQUENCE</scope>
    <source>
        <strain evidence="2">KCTC 19127</strain>
    </source>
</reference>
<evidence type="ECO:0000259" key="1">
    <source>
        <dbReference type="Pfam" id="PF01471"/>
    </source>
</evidence>
<protein>
    <submittedName>
        <fullName evidence="2">Peptidoglycan-binding protein</fullName>
    </submittedName>
</protein>
<feature type="domain" description="Peptidoglycan binding-like" evidence="1">
    <location>
        <begin position="147"/>
        <end position="205"/>
    </location>
</feature>
<dbReference type="InterPro" id="IPR036366">
    <property type="entry name" value="PGBDSf"/>
</dbReference>
<sequence length="213" mass="22108">MQTVSAAPPPAVTTTSVPVGLAGLTERSLDCSAGSGYLVQLASELDESAFVRRVEEIRAAGTLPADATYLTAQGDCDLFTVRDNLWVLYSGPFTEVEQACPDRLAGPVDGFVKGATQASKGTYVGCVCVTAATALPVLGTGSTGAWVGEMQRALRVELDYDLSDLDTDPALWGVYGGRTQAAVGQVQEAAGLPVTGIVDALTWQAVQFDACQA</sequence>
<organism evidence="2 3">
    <name type="scientific">Nakamurella flavida</name>
    <dbReference type="NCBI Taxonomy" id="363630"/>
    <lineage>
        <taxon>Bacteria</taxon>
        <taxon>Bacillati</taxon>
        <taxon>Actinomycetota</taxon>
        <taxon>Actinomycetes</taxon>
        <taxon>Nakamurellales</taxon>
        <taxon>Nakamurellaceae</taxon>
        <taxon>Nakamurella</taxon>
    </lineage>
</organism>
<proteinExistence type="predicted"/>
<dbReference type="Proteomes" id="UP000663801">
    <property type="component" value="Unassembled WGS sequence"/>
</dbReference>
<accession>A0A938YN91</accession>
<dbReference type="Gene3D" id="1.10.101.10">
    <property type="entry name" value="PGBD-like superfamily/PGBD"/>
    <property type="match status" value="1"/>
</dbReference>
<keyword evidence="3" id="KW-1185">Reference proteome</keyword>
<name>A0A938YN91_9ACTN</name>
<dbReference type="AlphaFoldDB" id="A0A938YN91"/>
<gene>
    <name evidence="2" type="ORF">JL107_08545</name>
</gene>
<dbReference type="InterPro" id="IPR036365">
    <property type="entry name" value="PGBD-like_sf"/>
</dbReference>
<evidence type="ECO:0000313" key="3">
    <source>
        <dbReference type="Proteomes" id="UP000663801"/>
    </source>
</evidence>
<dbReference type="SUPFAM" id="SSF47090">
    <property type="entry name" value="PGBD-like"/>
    <property type="match status" value="1"/>
</dbReference>
<comment type="caution">
    <text evidence="2">The sequence shown here is derived from an EMBL/GenBank/DDBJ whole genome shotgun (WGS) entry which is preliminary data.</text>
</comment>
<dbReference type="RefSeq" id="WP_205256604.1">
    <property type="nucleotide sequence ID" value="NZ_BAAAPV010000004.1"/>
</dbReference>